<evidence type="ECO:0000256" key="1">
    <source>
        <dbReference type="SAM" id="MobiDB-lite"/>
    </source>
</evidence>
<reference evidence="2" key="1">
    <citation type="journal article" date="2022" name="bioRxiv">
        <title>Sequencing and chromosome-scale assembly of the giantPleurodeles waltlgenome.</title>
        <authorList>
            <person name="Brown T."/>
            <person name="Elewa A."/>
            <person name="Iarovenko S."/>
            <person name="Subramanian E."/>
            <person name="Araus A.J."/>
            <person name="Petzold A."/>
            <person name="Susuki M."/>
            <person name="Suzuki K.-i.T."/>
            <person name="Hayashi T."/>
            <person name="Toyoda A."/>
            <person name="Oliveira C."/>
            <person name="Osipova E."/>
            <person name="Leigh N.D."/>
            <person name="Simon A."/>
            <person name="Yun M.H."/>
        </authorList>
    </citation>
    <scope>NUCLEOTIDE SEQUENCE</scope>
    <source>
        <strain evidence="2">20211129_DDA</strain>
        <tissue evidence="2">Liver</tissue>
    </source>
</reference>
<protein>
    <submittedName>
        <fullName evidence="2">Uncharacterized protein</fullName>
    </submittedName>
</protein>
<gene>
    <name evidence="2" type="ORF">NDU88_004563</name>
</gene>
<feature type="compositionally biased region" description="Basic and acidic residues" evidence="1">
    <location>
        <begin position="57"/>
        <end position="67"/>
    </location>
</feature>
<comment type="caution">
    <text evidence="2">The sequence shown here is derived from an EMBL/GenBank/DDBJ whole genome shotgun (WGS) entry which is preliminary data.</text>
</comment>
<dbReference type="AlphaFoldDB" id="A0AAV7SJA7"/>
<organism evidence="2 3">
    <name type="scientific">Pleurodeles waltl</name>
    <name type="common">Iberian ribbed newt</name>
    <dbReference type="NCBI Taxonomy" id="8319"/>
    <lineage>
        <taxon>Eukaryota</taxon>
        <taxon>Metazoa</taxon>
        <taxon>Chordata</taxon>
        <taxon>Craniata</taxon>
        <taxon>Vertebrata</taxon>
        <taxon>Euteleostomi</taxon>
        <taxon>Amphibia</taxon>
        <taxon>Batrachia</taxon>
        <taxon>Caudata</taxon>
        <taxon>Salamandroidea</taxon>
        <taxon>Salamandridae</taxon>
        <taxon>Pleurodelinae</taxon>
        <taxon>Pleurodeles</taxon>
    </lineage>
</organism>
<dbReference type="Proteomes" id="UP001066276">
    <property type="component" value="Chromosome 4_2"/>
</dbReference>
<evidence type="ECO:0000313" key="2">
    <source>
        <dbReference type="EMBL" id="KAJ1164117.1"/>
    </source>
</evidence>
<keyword evidence="3" id="KW-1185">Reference proteome</keyword>
<dbReference type="EMBL" id="JANPWB010000008">
    <property type="protein sequence ID" value="KAJ1164117.1"/>
    <property type="molecule type" value="Genomic_DNA"/>
</dbReference>
<proteinExistence type="predicted"/>
<accession>A0AAV7SJA7</accession>
<name>A0AAV7SJA7_PLEWA</name>
<sequence length="87" mass="10244">MARSVNYGSRRQLNLIFANPALDAFRPWHPPQVDKEPEVQVVDLEHSTMPEPEVEEDEKHFYEEKHSPFNHGFQQDPEEEVCQGRNE</sequence>
<evidence type="ECO:0000313" key="3">
    <source>
        <dbReference type="Proteomes" id="UP001066276"/>
    </source>
</evidence>
<feature type="region of interest" description="Disordered" evidence="1">
    <location>
        <begin position="48"/>
        <end position="87"/>
    </location>
</feature>